<dbReference type="Pfam" id="PF00563">
    <property type="entry name" value="EAL"/>
    <property type="match status" value="1"/>
</dbReference>
<dbReference type="SUPFAM" id="SSF55785">
    <property type="entry name" value="PYP-like sensor domain (PAS domain)"/>
    <property type="match status" value="1"/>
</dbReference>
<dbReference type="InterPro" id="IPR029787">
    <property type="entry name" value="Nucleotide_cyclase"/>
</dbReference>
<dbReference type="SUPFAM" id="SSF55781">
    <property type="entry name" value="GAF domain-like"/>
    <property type="match status" value="1"/>
</dbReference>
<dbReference type="PANTHER" id="PTHR44757:SF2">
    <property type="entry name" value="BIOFILM ARCHITECTURE MAINTENANCE PROTEIN MBAA"/>
    <property type="match status" value="1"/>
</dbReference>
<dbReference type="Proteomes" id="UP000007029">
    <property type="component" value="Chromosome"/>
</dbReference>
<feature type="domain" description="PAC" evidence="2">
    <location>
        <begin position="299"/>
        <end position="352"/>
    </location>
</feature>
<evidence type="ECO:0000256" key="1">
    <source>
        <dbReference type="SAM" id="MobiDB-lite"/>
    </source>
</evidence>
<dbReference type="STRING" id="375451.RD1_2218"/>
<dbReference type="Gene3D" id="3.30.450.40">
    <property type="match status" value="1"/>
</dbReference>
<dbReference type="SUPFAM" id="SSF141868">
    <property type="entry name" value="EAL domain-like"/>
    <property type="match status" value="1"/>
</dbReference>
<dbReference type="InterPro" id="IPR000700">
    <property type="entry name" value="PAS-assoc_C"/>
</dbReference>
<dbReference type="InterPro" id="IPR001633">
    <property type="entry name" value="EAL_dom"/>
</dbReference>
<evidence type="ECO:0000259" key="2">
    <source>
        <dbReference type="PROSITE" id="PS50113"/>
    </source>
</evidence>
<dbReference type="KEGG" id="rde:RD1_2218"/>
<dbReference type="Pfam" id="PF00990">
    <property type="entry name" value="GGDEF"/>
    <property type="match status" value="1"/>
</dbReference>
<dbReference type="InterPro" id="IPR003018">
    <property type="entry name" value="GAF"/>
</dbReference>
<name>Q167N3_ROSDO</name>
<dbReference type="eggNOG" id="COG2203">
    <property type="taxonomic scope" value="Bacteria"/>
</dbReference>
<feature type="domain" description="EAL" evidence="3">
    <location>
        <begin position="522"/>
        <end position="775"/>
    </location>
</feature>
<organism evidence="5 6">
    <name type="scientific">Roseobacter denitrificans (strain ATCC 33942 / OCh 114)</name>
    <name type="common">Erythrobacter sp. (strain OCh 114)</name>
    <name type="synonym">Roseobacter denitrificans</name>
    <dbReference type="NCBI Taxonomy" id="375451"/>
    <lineage>
        <taxon>Bacteria</taxon>
        <taxon>Pseudomonadati</taxon>
        <taxon>Pseudomonadota</taxon>
        <taxon>Alphaproteobacteria</taxon>
        <taxon>Rhodobacterales</taxon>
        <taxon>Roseobacteraceae</taxon>
        <taxon>Roseobacter</taxon>
    </lineage>
</organism>
<dbReference type="SMART" id="SM00267">
    <property type="entry name" value="GGDEF"/>
    <property type="match status" value="1"/>
</dbReference>
<feature type="region of interest" description="Disordered" evidence="1">
    <location>
        <begin position="1"/>
        <end position="21"/>
    </location>
</feature>
<evidence type="ECO:0000313" key="5">
    <source>
        <dbReference type="EMBL" id="ABG31810.1"/>
    </source>
</evidence>
<dbReference type="AlphaFoldDB" id="Q167N3"/>
<dbReference type="Gene3D" id="3.20.20.450">
    <property type="entry name" value="EAL domain"/>
    <property type="match status" value="1"/>
</dbReference>
<dbReference type="PROSITE" id="PS50113">
    <property type="entry name" value="PAC"/>
    <property type="match status" value="1"/>
</dbReference>
<dbReference type="InterPro" id="IPR043128">
    <property type="entry name" value="Rev_trsase/Diguanyl_cyclase"/>
</dbReference>
<dbReference type="EMBL" id="CP000362">
    <property type="protein sequence ID" value="ABG31810.1"/>
    <property type="molecule type" value="Genomic_DNA"/>
</dbReference>
<dbReference type="PANTHER" id="PTHR44757">
    <property type="entry name" value="DIGUANYLATE CYCLASE DGCP"/>
    <property type="match status" value="1"/>
</dbReference>
<dbReference type="InterPro" id="IPR000160">
    <property type="entry name" value="GGDEF_dom"/>
</dbReference>
<dbReference type="CDD" id="cd01948">
    <property type="entry name" value="EAL"/>
    <property type="match status" value="1"/>
</dbReference>
<reference evidence="5 6" key="1">
    <citation type="journal article" date="2007" name="J. Bacteriol.">
        <title>The complete genome sequence of Roseobacter denitrificans reveals a mixotrophic rather than photosynthetic metabolism.</title>
        <authorList>
            <person name="Swingley W.D."/>
            <person name="Sadekar S."/>
            <person name="Mastrian S.D."/>
            <person name="Matthies H.J."/>
            <person name="Hao J."/>
            <person name="Ramos H."/>
            <person name="Acharya C.R."/>
            <person name="Conrad A.L."/>
            <person name="Taylor H.L."/>
            <person name="Dejesa L.C."/>
            <person name="Shah M.K."/>
            <person name="O'huallachain M.E."/>
            <person name="Lince M.T."/>
            <person name="Blankenship R.E."/>
            <person name="Beatty J.T."/>
            <person name="Touchman J.W."/>
        </authorList>
    </citation>
    <scope>NUCLEOTIDE SEQUENCE [LARGE SCALE GENOMIC DNA]</scope>
    <source>
        <strain evidence="6">ATCC 33942 / OCh 114</strain>
    </source>
</reference>
<dbReference type="CDD" id="cd01949">
    <property type="entry name" value="GGDEF"/>
    <property type="match status" value="1"/>
</dbReference>
<sequence>MRWSRGETHELTDQHGTSHSVPGDFSGKAYCLHSGGMEALRMTQQNTVPIHRDPDQSLHLANVSALQRFRILDSAPEAAFDHIVEIASRVFSVPIVLVSLIDLNRQWFKAKVGLELCETNLDVSFCTYAVRQNDVMVIPDATKDARFANNELVRGPDGIRFYAGAPLRTADGFVVGTLCLVDGVPHLDFGSEDRALLAKLAVLVVDLMEGRASHQASLEAKSKLEDFTTASLDIFWETDVEHRFTRLSSETMPGMSASANPWDSGLESMVGHKRWDILKVDTTREPWRSHLKLLEARKPFRDLRYAKEFDGKLMYFSVSGRPVFDKDGAFLGYRGATQNVTEQEQSRLEAERLANSDPLTGLANRRCWNAALRERLNADEIPPTGILLFDVDRFKDINDALGHAVGDRLLIEIAKRIVNCSLKTSLAARLGGDEFALMIEGKNKDTVRSADCILQAMKQPFEIDGHNLHVELSIGIKLVGTREFECDRIMVDADLALRTAKMQGRSRHVVYEPSMRKENDSRITLTAQFERALQNNEFELHFQPQIRLSNDTVVGVESLLRWNHPERGLLFPNQFLNALETSAYDIPAGQQVIDLACKQARIWQDLGTPVRVGINVSASQLYGDNLPKVLNDAMTRHGTAPALIEVEVTERVALGNVEKITSVLEAIRDLGVTIAFDDFGTGFASLSSLMQFPLDRVKVDQRFITDLHKNPANTRLTSGLIRLCHSLGFEVIAEGVEKHAHETFLRKQNCDEVQGYLYSKPVSAQKTTDFLIKGKHAQTRRKQAG</sequence>
<accession>Q167N3</accession>
<dbReference type="eggNOG" id="COG5001">
    <property type="taxonomic scope" value="Bacteria"/>
</dbReference>
<gene>
    <name evidence="5" type="ordered locus">RD1_2218</name>
</gene>
<dbReference type="Gene3D" id="3.30.450.20">
    <property type="entry name" value="PAS domain"/>
    <property type="match status" value="1"/>
</dbReference>
<evidence type="ECO:0000259" key="4">
    <source>
        <dbReference type="PROSITE" id="PS50887"/>
    </source>
</evidence>
<dbReference type="SMART" id="SM00052">
    <property type="entry name" value="EAL"/>
    <property type="match status" value="1"/>
</dbReference>
<dbReference type="HOGENOM" id="CLU_000445_70_34_5"/>
<proteinExistence type="predicted"/>
<dbReference type="Gene3D" id="3.30.70.270">
    <property type="match status" value="1"/>
</dbReference>
<dbReference type="PROSITE" id="PS50887">
    <property type="entry name" value="GGDEF"/>
    <property type="match status" value="1"/>
</dbReference>
<dbReference type="PROSITE" id="PS50883">
    <property type="entry name" value="EAL"/>
    <property type="match status" value="1"/>
</dbReference>
<feature type="domain" description="GGDEF" evidence="4">
    <location>
        <begin position="382"/>
        <end position="513"/>
    </location>
</feature>
<dbReference type="Pfam" id="PF01590">
    <property type="entry name" value="GAF"/>
    <property type="match status" value="1"/>
</dbReference>
<dbReference type="NCBIfam" id="TIGR00254">
    <property type="entry name" value="GGDEF"/>
    <property type="match status" value="1"/>
</dbReference>
<keyword evidence="6" id="KW-1185">Reference proteome</keyword>
<dbReference type="InterPro" id="IPR035965">
    <property type="entry name" value="PAS-like_dom_sf"/>
</dbReference>
<dbReference type="InterPro" id="IPR035919">
    <property type="entry name" value="EAL_sf"/>
</dbReference>
<protein>
    <submittedName>
        <fullName evidence="5">Sensory box/GGDEF family protein, putative</fullName>
    </submittedName>
</protein>
<evidence type="ECO:0000313" key="6">
    <source>
        <dbReference type="Proteomes" id="UP000007029"/>
    </source>
</evidence>
<dbReference type="InterPro" id="IPR029016">
    <property type="entry name" value="GAF-like_dom_sf"/>
</dbReference>
<feature type="compositionally biased region" description="Basic and acidic residues" evidence="1">
    <location>
        <begin position="1"/>
        <end position="13"/>
    </location>
</feature>
<dbReference type="SMART" id="SM00065">
    <property type="entry name" value="GAF"/>
    <property type="match status" value="1"/>
</dbReference>
<dbReference type="SUPFAM" id="SSF55073">
    <property type="entry name" value="Nucleotide cyclase"/>
    <property type="match status" value="1"/>
</dbReference>
<dbReference type="InterPro" id="IPR052155">
    <property type="entry name" value="Biofilm_reg_signaling"/>
</dbReference>
<evidence type="ECO:0000259" key="3">
    <source>
        <dbReference type="PROSITE" id="PS50883"/>
    </source>
</evidence>